<dbReference type="Pfam" id="PF06813">
    <property type="entry name" value="Nodulin-like"/>
    <property type="match status" value="1"/>
</dbReference>
<evidence type="ECO:0000313" key="7">
    <source>
        <dbReference type="EMBL" id="OAP04033.1"/>
    </source>
</evidence>
<dbReference type="PROSITE" id="PS51257">
    <property type="entry name" value="PROKAR_LIPOPROTEIN"/>
    <property type="match status" value="1"/>
</dbReference>
<gene>
    <name evidence="7" type="ordered locus">AXX17_At3g01080</name>
</gene>
<sequence length="139" mass="15435">MARTTRERVKSFINNRWLVFVAAMWIQSCAGIGYLFGSISPVIKSSLNYNQKQLSRLGVAKDLGDSVGFLAGTLSEILPLWAALLVGSVQNLVGYGWVWLIVTGRAPILPLWAVSCFLSFSPAFCFYFGLKFAFFSSFF</sequence>
<dbReference type="AlphaFoldDB" id="A0A178VG95"/>
<evidence type="ECO:0000256" key="2">
    <source>
        <dbReference type="ARBA" id="ARBA00022692"/>
    </source>
</evidence>
<accession>A0A178VG95</accession>
<protein>
    <recommendedName>
        <fullName evidence="6">Nodulin-like domain-containing protein</fullName>
    </recommendedName>
</protein>
<feature type="transmembrane region" description="Helical" evidence="5">
    <location>
        <begin position="80"/>
        <end position="102"/>
    </location>
</feature>
<evidence type="ECO:0000256" key="5">
    <source>
        <dbReference type="SAM" id="Phobius"/>
    </source>
</evidence>
<reference evidence="8" key="1">
    <citation type="journal article" date="2016" name="Proc. Natl. Acad. Sci. U.S.A.">
        <title>Chromosome-level assembly of Arabidopsis thaliana Ler reveals the extent of translocation and inversion polymorphisms.</title>
        <authorList>
            <person name="Zapata L."/>
            <person name="Ding J."/>
            <person name="Willing E.M."/>
            <person name="Hartwig B."/>
            <person name="Bezdan D."/>
            <person name="Jiao W.B."/>
            <person name="Patel V."/>
            <person name="Velikkakam James G."/>
            <person name="Koornneef M."/>
            <person name="Ossowski S."/>
            <person name="Schneeberger K."/>
        </authorList>
    </citation>
    <scope>NUCLEOTIDE SEQUENCE [LARGE SCALE GENOMIC DNA]</scope>
    <source>
        <strain evidence="8">cv. Landsberg erecta</strain>
    </source>
</reference>
<feature type="transmembrane region" description="Helical" evidence="5">
    <location>
        <begin position="17"/>
        <end position="37"/>
    </location>
</feature>
<evidence type="ECO:0000313" key="8">
    <source>
        <dbReference type="Proteomes" id="UP000078284"/>
    </source>
</evidence>
<feature type="domain" description="Nodulin-like" evidence="6">
    <location>
        <begin position="16"/>
        <end position="119"/>
    </location>
</feature>
<evidence type="ECO:0000256" key="4">
    <source>
        <dbReference type="ARBA" id="ARBA00023136"/>
    </source>
</evidence>
<evidence type="ECO:0000259" key="6">
    <source>
        <dbReference type="Pfam" id="PF06813"/>
    </source>
</evidence>
<dbReference type="PANTHER" id="PTHR21576">
    <property type="entry name" value="UNCHARACTERIZED NODULIN-LIKE PROTEIN"/>
    <property type="match status" value="1"/>
</dbReference>
<comment type="caution">
    <text evidence="7">The sequence shown here is derived from an EMBL/GenBank/DDBJ whole genome shotgun (WGS) entry which is preliminary data.</text>
</comment>
<dbReference type="Proteomes" id="UP000078284">
    <property type="component" value="Chromosome 3"/>
</dbReference>
<evidence type="ECO:0000256" key="1">
    <source>
        <dbReference type="ARBA" id="ARBA00004141"/>
    </source>
</evidence>
<proteinExistence type="predicted"/>
<dbReference type="PANTHER" id="PTHR21576:SF73">
    <property type="entry name" value="F1C9.29 PROTEIN-RELATED"/>
    <property type="match status" value="1"/>
</dbReference>
<dbReference type="EMBL" id="LUHQ01000003">
    <property type="protein sequence ID" value="OAP04033.1"/>
    <property type="molecule type" value="Genomic_DNA"/>
</dbReference>
<comment type="subcellular location">
    <subcellularLocation>
        <location evidence="1">Membrane</location>
        <topology evidence="1">Multi-pass membrane protein</topology>
    </subcellularLocation>
</comment>
<dbReference type="ExpressionAtlas" id="A0A178VG95">
    <property type="expression patterns" value="baseline and differential"/>
</dbReference>
<name>A0A178VG95_ARATH</name>
<feature type="transmembrane region" description="Helical" evidence="5">
    <location>
        <begin position="109"/>
        <end position="130"/>
    </location>
</feature>
<keyword evidence="3 5" id="KW-1133">Transmembrane helix</keyword>
<evidence type="ECO:0000256" key="3">
    <source>
        <dbReference type="ARBA" id="ARBA00022989"/>
    </source>
</evidence>
<keyword evidence="2 5" id="KW-0812">Transmembrane</keyword>
<dbReference type="GO" id="GO:0016020">
    <property type="term" value="C:membrane"/>
    <property type="evidence" value="ECO:0007669"/>
    <property type="project" value="UniProtKB-SubCell"/>
</dbReference>
<organism evidence="7 8">
    <name type="scientific">Arabidopsis thaliana</name>
    <name type="common">Mouse-ear cress</name>
    <dbReference type="NCBI Taxonomy" id="3702"/>
    <lineage>
        <taxon>Eukaryota</taxon>
        <taxon>Viridiplantae</taxon>
        <taxon>Streptophyta</taxon>
        <taxon>Embryophyta</taxon>
        <taxon>Tracheophyta</taxon>
        <taxon>Spermatophyta</taxon>
        <taxon>Magnoliopsida</taxon>
        <taxon>eudicotyledons</taxon>
        <taxon>Gunneridae</taxon>
        <taxon>Pentapetalae</taxon>
        <taxon>rosids</taxon>
        <taxon>malvids</taxon>
        <taxon>Brassicales</taxon>
        <taxon>Brassicaceae</taxon>
        <taxon>Camelineae</taxon>
        <taxon>Arabidopsis</taxon>
    </lineage>
</organism>
<dbReference type="InterPro" id="IPR010658">
    <property type="entry name" value="Nodulin-like"/>
</dbReference>
<keyword evidence="4 5" id="KW-0472">Membrane</keyword>